<comment type="caution">
    <text evidence="1">The sequence shown here is derived from an EMBL/GenBank/DDBJ whole genome shotgun (WGS) entry which is preliminary data.</text>
</comment>
<sequence>MTLGAERVKLLEIKFEHSLSQSCSQVINIHIKIPAFGRVFIFLDRLSGDFYNVSTIVLVRGNFCQMDGSKKVVRGSGTVESELVRSGKKQPGFRTSKGNLLNQFLG</sequence>
<proteinExistence type="predicted"/>
<dbReference type="Proteomes" id="UP000177682">
    <property type="component" value="Unassembled WGS sequence"/>
</dbReference>
<name>A0A1F5PJB8_9BACT</name>
<protein>
    <submittedName>
        <fullName evidence="1">Uncharacterized protein</fullName>
    </submittedName>
</protein>
<evidence type="ECO:0000313" key="2">
    <source>
        <dbReference type="Proteomes" id="UP000177682"/>
    </source>
</evidence>
<dbReference type="AlphaFoldDB" id="A0A1F5PJB8"/>
<evidence type="ECO:0000313" key="1">
    <source>
        <dbReference type="EMBL" id="OGE89959.1"/>
    </source>
</evidence>
<gene>
    <name evidence="1" type="ORF">A3E29_02500</name>
</gene>
<dbReference type="EMBL" id="MFEY01000007">
    <property type="protein sequence ID" value="OGE89959.1"/>
    <property type="molecule type" value="Genomic_DNA"/>
</dbReference>
<organism evidence="1 2">
    <name type="scientific">Candidatus Doudnabacteria bacterium RIFCSPHIGHO2_12_FULL_48_16</name>
    <dbReference type="NCBI Taxonomy" id="1817838"/>
    <lineage>
        <taxon>Bacteria</taxon>
        <taxon>Candidatus Doudnaibacteriota</taxon>
    </lineage>
</organism>
<accession>A0A1F5PJB8</accession>
<reference evidence="1 2" key="1">
    <citation type="journal article" date="2016" name="Nat. Commun.">
        <title>Thousands of microbial genomes shed light on interconnected biogeochemical processes in an aquifer system.</title>
        <authorList>
            <person name="Anantharaman K."/>
            <person name="Brown C.T."/>
            <person name="Hug L.A."/>
            <person name="Sharon I."/>
            <person name="Castelle C.J."/>
            <person name="Probst A.J."/>
            <person name="Thomas B.C."/>
            <person name="Singh A."/>
            <person name="Wilkins M.J."/>
            <person name="Karaoz U."/>
            <person name="Brodie E.L."/>
            <person name="Williams K.H."/>
            <person name="Hubbard S.S."/>
            <person name="Banfield J.F."/>
        </authorList>
    </citation>
    <scope>NUCLEOTIDE SEQUENCE [LARGE SCALE GENOMIC DNA]</scope>
</reference>